<protein>
    <submittedName>
        <fullName evidence="1">Uncharacterized protein</fullName>
    </submittedName>
</protein>
<dbReference type="KEGG" id="aoc:Aocu_05900"/>
<sequence length="68" mass="7921">MNMYELFVSITQLVRDNNPNLVIHKNKKIMSIDVTANDEMIFNLVDNSTIKMKVKRLAQIIKEQEKGN</sequence>
<dbReference type="AlphaFoldDB" id="A0A061A9W4"/>
<proteinExistence type="predicted"/>
<name>A0A061A9W4_9MOLU</name>
<reference evidence="2" key="1">
    <citation type="submission" date="2014-05" db="EMBL/GenBank/DDBJ databases">
        <authorList>
            <person name="Kube M."/>
        </authorList>
    </citation>
    <scope>NUCLEOTIDE SEQUENCE [LARGE SCALE GENOMIC DNA]</scope>
</reference>
<accession>A0A061A9W4</accession>
<dbReference type="RefSeq" id="WP_045749185.1">
    <property type="nucleotide sequence ID" value="NZ_FUZK01000001.1"/>
</dbReference>
<evidence type="ECO:0000313" key="2">
    <source>
        <dbReference type="Proteomes" id="UP000032434"/>
    </source>
</evidence>
<dbReference type="EMBL" id="LK028559">
    <property type="protein sequence ID" value="CDR30663.1"/>
    <property type="molecule type" value="Genomic_DNA"/>
</dbReference>
<dbReference type="Proteomes" id="UP000032434">
    <property type="component" value="Chromosome 1"/>
</dbReference>
<gene>
    <name evidence="1" type="ORF">Aocu_05900</name>
</gene>
<organism evidence="1 2">
    <name type="scientific">Acholeplasma oculi</name>
    <dbReference type="NCBI Taxonomy" id="35623"/>
    <lineage>
        <taxon>Bacteria</taxon>
        <taxon>Bacillati</taxon>
        <taxon>Mycoplasmatota</taxon>
        <taxon>Mollicutes</taxon>
        <taxon>Acholeplasmatales</taxon>
        <taxon>Acholeplasmataceae</taxon>
        <taxon>Acholeplasma</taxon>
    </lineage>
</organism>
<dbReference type="PATRIC" id="fig|35623.3.peg.590"/>
<dbReference type="STRING" id="35623.Aocu_05900"/>
<keyword evidence="2" id="KW-1185">Reference proteome</keyword>
<dbReference type="InParanoid" id="A0A061A9W4"/>
<dbReference type="HOGENOM" id="CLU_2784368_0_0_14"/>
<evidence type="ECO:0000313" key="1">
    <source>
        <dbReference type="EMBL" id="CDR30663.1"/>
    </source>
</evidence>